<dbReference type="EMBL" id="CP016908">
    <property type="protein sequence ID" value="APR99304.1"/>
    <property type="molecule type" value="Genomic_DNA"/>
</dbReference>
<evidence type="ECO:0000313" key="2">
    <source>
        <dbReference type="Proteomes" id="UP000185544"/>
    </source>
</evidence>
<proteinExistence type="predicted"/>
<dbReference type="AlphaFoldDB" id="A0A1L6MUW5"/>
<organism evidence="1 2">
    <name type="scientific">Pajaroellobacter abortibovis</name>
    <dbReference type="NCBI Taxonomy" id="1882918"/>
    <lineage>
        <taxon>Bacteria</taxon>
        <taxon>Pseudomonadati</taxon>
        <taxon>Myxococcota</taxon>
        <taxon>Polyangia</taxon>
        <taxon>Polyangiales</taxon>
        <taxon>Polyangiaceae</taxon>
    </lineage>
</organism>
<reference evidence="1 2" key="1">
    <citation type="submission" date="2016-08" db="EMBL/GenBank/DDBJ databases">
        <title>Identification and validation of antigenic proteins from Pajaroellobacter abortibovis using de-novo genome sequence assembly and reverse vaccinology.</title>
        <authorList>
            <person name="Welly B.T."/>
            <person name="Miller M.R."/>
            <person name="Stott J.L."/>
            <person name="Blanchard M.T."/>
            <person name="Islas-Trejo A.D."/>
            <person name="O'Rourke S.M."/>
            <person name="Young A.E."/>
            <person name="Medrano J.F."/>
            <person name="Van Eenennaam A.L."/>
        </authorList>
    </citation>
    <scope>NUCLEOTIDE SEQUENCE [LARGE SCALE GENOMIC DNA]</scope>
    <source>
        <strain evidence="1 2">BTF92-0548A/99-0131</strain>
    </source>
</reference>
<name>A0A1L6MUW5_9BACT</name>
<gene>
    <name evidence="1" type="ORF">BCY86_00405</name>
</gene>
<keyword evidence="2" id="KW-1185">Reference proteome</keyword>
<dbReference type="Proteomes" id="UP000185544">
    <property type="component" value="Chromosome"/>
</dbReference>
<dbReference type="STRING" id="1882918.BCY86_00405"/>
<evidence type="ECO:0000313" key="1">
    <source>
        <dbReference type="EMBL" id="APR99304.1"/>
    </source>
</evidence>
<dbReference type="KEGG" id="pabo:BCY86_00405"/>
<accession>A0A1L6MUW5</accession>
<protein>
    <submittedName>
        <fullName evidence="1">Uncharacterized protein</fullName>
    </submittedName>
</protein>
<sequence length="78" mass="8720">MGSEGFPEAREYELLGSGRSHVGICLRGFLLRPVRFDLRTALYLFEMGLCGKTVRDLSELVNRQRLISSDAENSRDGG</sequence>